<dbReference type="PANTHER" id="PTHR46743:SF2">
    <property type="entry name" value="TEICHOIC ACIDS EXPORT ATP-BINDING PROTEIN TAGH"/>
    <property type="match status" value="1"/>
</dbReference>
<feature type="domain" description="ABC transporter" evidence="7">
    <location>
        <begin position="12"/>
        <end position="251"/>
    </location>
</feature>
<evidence type="ECO:0000313" key="9">
    <source>
        <dbReference type="Proteomes" id="UP000245712"/>
    </source>
</evidence>
<keyword evidence="5" id="KW-0547">Nucleotide-binding</keyword>
<evidence type="ECO:0000313" key="8">
    <source>
        <dbReference type="EMBL" id="PVX82156.1"/>
    </source>
</evidence>
<organism evidence="8 9">
    <name type="scientific">Paraburkholderia unamae</name>
    <dbReference type="NCBI Taxonomy" id="219649"/>
    <lineage>
        <taxon>Bacteria</taxon>
        <taxon>Pseudomonadati</taxon>
        <taxon>Pseudomonadota</taxon>
        <taxon>Betaproteobacteria</taxon>
        <taxon>Burkholderiales</taxon>
        <taxon>Burkholderiaceae</taxon>
        <taxon>Paraburkholderia</taxon>
    </lineage>
</organism>
<dbReference type="Pfam" id="PF00005">
    <property type="entry name" value="ABC_tran"/>
    <property type="match status" value="1"/>
</dbReference>
<gene>
    <name evidence="8" type="ORF">C7402_1099</name>
</gene>
<dbReference type="InterPro" id="IPR003439">
    <property type="entry name" value="ABC_transporter-like_ATP-bd"/>
</dbReference>
<dbReference type="CDD" id="cd10147">
    <property type="entry name" value="Wzt_C-like"/>
    <property type="match status" value="1"/>
</dbReference>
<protein>
    <submittedName>
        <fullName evidence="8">Lipopolysaccharide transport system ATP-binding protein</fullName>
    </submittedName>
</protein>
<dbReference type="RefSeq" id="WP_112172426.1">
    <property type="nucleotide sequence ID" value="NZ_QEOB01000009.1"/>
</dbReference>
<evidence type="ECO:0000256" key="5">
    <source>
        <dbReference type="ARBA" id="ARBA00022741"/>
    </source>
</evidence>
<evidence type="ECO:0000256" key="3">
    <source>
        <dbReference type="ARBA" id="ARBA00022475"/>
    </source>
</evidence>
<dbReference type="PANTHER" id="PTHR46743">
    <property type="entry name" value="TEICHOIC ACIDS EXPORT ATP-BINDING PROTEIN TAGH"/>
    <property type="match status" value="1"/>
</dbReference>
<evidence type="ECO:0000256" key="6">
    <source>
        <dbReference type="ARBA" id="ARBA00022840"/>
    </source>
</evidence>
<dbReference type="Pfam" id="PF14524">
    <property type="entry name" value="Wzt_C"/>
    <property type="match status" value="1"/>
</dbReference>
<evidence type="ECO:0000256" key="2">
    <source>
        <dbReference type="ARBA" id="ARBA00022448"/>
    </source>
</evidence>
<dbReference type="InterPro" id="IPR003593">
    <property type="entry name" value="AAA+_ATPase"/>
</dbReference>
<comment type="caution">
    <text evidence="8">The sequence shown here is derived from an EMBL/GenBank/DDBJ whole genome shotgun (WGS) entry which is preliminary data.</text>
</comment>
<dbReference type="EMBL" id="QEOB01000009">
    <property type="protein sequence ID" value="PVX82156.1"/>
    <property type="molecule type" value="Genomic_DNA"/>
</dbReference>
<keyword evidence="2" id="KW-0813">Transport</keyword>
<reference evidence="8 9" key="1">
    <citation type="submission" date="2018-05" db="EMBL/GenBank/DDBJ databases">
        <title>Genomic Encyclopedia of Type Strains, Phase IV (KMG-V): Genome sequencing to study the core and pangenomes of soil and plant-associated prokaryotes.</title>
        <authorList>
            <person name="Whitman W."/>
        </authorList>
    </citation>
    <scope>NUCLEOTIDE SEQUENCE [LARGE SCALE GENOMIC DNA]</scope>
    <source>
        <strain evidence="8 9">SCZa-39</strain>
    </source>
</reference>
<proteinExistence type="inferred from homology"/>
<keyword evidence="3" id="KW-1003">Cell membrane</keyword>
<dbReference type="Gene3D" id="3.40.50.300">
    <property type="entry name" value="P-loop containing nucleotide triphosphate hydrolases"/>
    <property type="match status" value="1"/>
</dbReference>
<dbReference type="SUPFAM" id="SSF52540">
    <property type="entry name" value="P-loop containing nucleoside triphosphate hydrolases"/>
    <property type="match status" value="1"/>
</dbReference>
<evidence type="ECO:0000256" key="4">
    <source>
        <dbReference type="ARBA" id="ARBA00022519"/>
    </source>
</evidence>
<evidence type="ECO:0000259" key="7">
    <source>
        <dbReference type="PROSITE" id="PS50893"/>
    </source>
</evidence>
<keyword evidence="6 8" id="KW-0067">ATP-binding</keyword>
<dbReference type="InterPro" id="IPR050683">
    <property type="entry name" value="Bact_Polysacc_Export_ATP-bd"/>
</dbReference>
<keyword evidence="4" id="KW-0472">Membrane</keyword>
<accession>A0ABX5KMQ3</accession>
<dbReference type="InterPro" id="IPR015860">
    <property type="entry name" value="ABC_transpr_TagH-like"/>
</dbReference>
<dbReference type="InterPro" id="IPR029439">
    <property type="entry name" value="Wzt_C"/>
</dbReference>
<sequence length="418" mass="45853">MTTEIAQGAPVLKVEHVSKQFRIYKRTSDRLVEGLFKRQRHRVHKALDDISFELRQGEAIGVLGQNGAGKSTLLKLVSGVLTPDAGTIERNGRITGLLELGTGFDGKLTGRQNIAVNARLIGMTGEEIAERFDSIVAFSELGDFIDAPVRTYSSGMVMRLGFAVAIHADPVCFIVDEALAVGDARFQQKCLKRIKEFRDRGGSILYVSHDINSVKLLCDRALLLAHGRIDYDGEPDQAAQNYYRHIAGVEADSQRESALHEGDYGALRTRIASVSMANRFGAGTRFASGEPVTIDVECESDQDASLTVGILLRDRFGQDVFGTNTALLEAPVRFTSGTRAVCRFTLPLNFAPGKYTLTVAIHSDETHVHDCQHWWDNAASFEIAGFLHTQFSGLCYVPVDFEQHAAVPASLNPVEEIL</sequence>
<dbReference type="GO" id="GO:0005524">
    <property type="term" value="F:ATP binding"/>
    <property type="evidence" value="ECO:0007669"/>
    <property type="project" value="UniProtKB-KW"/>
</dbReference>
<name>A0ABX5KMQ3_9BURK</name>
<dbReference type="Proteomes" id="UP000245712">
    <property type="component" value="Unassembled WGS sequence"/>
</dbReference>
<dbReference type="Gene3D" id="2.70.50.60">
    <property type="entry name" value="abc- transporter (atp binding component) like domain"/>
    <property type="match status" value="1"/>
</dbReference>
<dbReference type="SMART" id="SM00382">
    <property type="entry name" value="AAA"/>
    <property type="match status" value="1"/>
</dbReference>
<dbReference type="InterPro" id="IPR027417">
    <property type="entry name" value="P-loop_NTPase"/>
</dbReference>
<dbReference type="PROSITE" id="PS50893">
    <property type="entry name" value="ABC_TRANSPORTER_2"/>
    <property type="match status" value="1"/>
</dbReference>
<comment type="similarity">
    <text evidence="1">Belongs to the ABC transporter superfamily.</text>
</comment>
<keyword evidence="4" id="KW-0997">Cell inner membrane</keyword>
<dbReference type="CDD" id="cd03220">
    <property type="entry name" value="ABC_KpsT_Wzt"/>
    <property type="match status" value="1"/>
</dbReference>
<evidence type="ECO:0000256" key="1">
    <source>
        <dbReference type="ARBA" id="ARBA00005417"/>
    </source>
</evidence>
<keyword evidence="9" id="KW-1185">Reference proteome</keyword>